<protein>
    <submittedName>
        <fullName evidence="1">Methylenetetrahydrofolate reductase 1</fullName>
    </submittedName>
</protein>
<dbReference type="Proteomes" id="UP001152531">
    <property type="component" value="Unassembled WGS sequence"/>
</dbReference>
<sequence>MTKITEKIKAVEGKFVSFEFFPPKTDAGFKNLLARLNRMKELNPLFITVTWGAGGSTNEKSLELASICQKNLGITTVLHLTCTNTNKEIIDNALRLAKKFGIRNILALRGDPPRSEEYWTPNCDFQSSIDLIKYIRGEYDDYFCIGVAGYPEGHVDGSDTSNQNPKNDIPFLVEKIKAGGDFIITQLFYDVDKFLYYNDLLQQQPELKDVLLIPGLMPINTFNTFHKVSKLSHASIPDSIMAKMETFKSNDDDVKAYGIEVLNNIINVIHEKAPNVKGIHFYTINLERVVASIIESSPILSNQPVFESDNEDVEVESHQFTRRKSSVEGSERPIVSNSPKALIDISKGKGLLGKDANWDDFPNGRFGDSNSPAYGEIDGYGPSLKLDSPEKAIEFWGEPNSTLELAQVFINYLSDRIPQLPWVDTPLSIETTIIQEQLFELNLRGWFSTASQPATNACPSNDNVFGWGPSNGIVYQKAFIELFVPKKDWDNKIKPSLKYEFDNKIMTYFIGDKNGYIGSNLDENHSKTAVTWGVFPSKEVLQPTLIDLDSFKAWNEEAFLLWLEWARCYKKASKSYTFLNFIYDNYYLVSLIHHDFTQEEAMWESLLNVE</sequence>
<comment type="caution">
    <text evidence="1">The sequence shown here is derived from an EMBL/GenBank/DDBJ whole genome shotgun (WGS) entry which is preliminary data.</text>
</comment>
<accession>A0ACA9YA33</accession>
<evidence type="ECO:0000313" key="1">
    <source>
        <dbReference type="EMBL" id="CAH6721498.1"/>
    </source>
</evidence>
<name>A0ACA9YA33_9ASCO</name>
<gene>
    <name evidence="1" type="ORF">CLIB1444_06S03576</name>
</gene>
<organism evidence="1 2">
    <name type="scientific">[Candida] jaroonii</name>
    <dbReference type="NCBI Taxonomy" id="467808"/>
    <lineage>
        <taxon>Eukaryota</taxon>
        <taxon>Fungi</taxon>
        <taxon>Dikarya</taxon>
        <taxon>Ascomycota</taxon>
        <taxon>Saccharomycotina</taxon>
        <taxon>Pichiomycetes</taxon>
        <taxon>Debaryomycetaceae</taxon>
        <taxon>Yamadazyma</taxon>
    </lineage>
</organism>
<keyword evidence="2" id="KW-1185">Reference proteome</keyword>
<dbReference type="EMBL" id="CALSDN010000006">
    <property type="protein sequence ID" value="CAH6721498.1"/>
    <property type="molecule type" value="Genomic_DNA"/>
</dbReference>
<proteinExistence type="predicted"/>
<evidence type="ECO:0000313" key="2">
    <source>
        <dbReference type="Proteomes" id="UP001152531"/>
    </source>
</evidence>
<reference evidence="1" key="1">
    <citation type="submission" date="2022-06" db="EMBL/GenBank/DDBJ databases">
        <authorList>
            <person name="Legras J.-L."/>
            <person name="Devillers H."/>
            <person name="Grondin C."/>
        </authorList>
    </citation>
    <scope>NUCLEOTIDE SEQUENCE</scope>
    <source>
        <strain evidence="1">CLIB 1444</strain>
    </source>
</reference>